<comment type="caution">
    <text evidence="1">The sequence shown here is derived from an EMBL/GenBank/DDBJ whole genome shotgun (WGS) entry which is preliminary data.</text>
</comment>
<name>A0A9X2C7F5_9PSED</name>
<reference evidence="1 2" key="2">
    <citation type="journal article" date="2023" name="Plant Pathol.">
        <title>Dismantling and reorganizing Pseudomonas marginalis sensu#lato.</title>
        <authorList>
            <person name="Sawada H."/>
            <person name="Fujikawa T."/>
            <person name="Satou M."/>
        </authorList>
    </citation>
    <scope>NUCLEOTIDE SEQUENCE [LARGE SCALE GENOMIC DNA]</scope>
    <source>
        <strain evidence="1 2">MAFF 302030</strain>
    </source>
</reference>
<evidence type="ECO:0000313" key="1">
    <source>
        <dbReference type="EMBL" id="MCK9799685.1"/>
    </source>
</evidence>
<dbReference type="RefSeq" id="WP_268265925.1">
    <property type="nucleotide sequence ID" value="NZ_JALQCW010000048.1"/>
</dbReference>
<sequence length="147" mass="16080">MKSLIKRLLGSGVLLTTCAAQGGQPLKVGDIWAYENRPGENASTLTILKVEQYPDLGEVVHIRVDGIRMLNPVDGQPFTDLPHLPFRASAVEHSVTRQVGTAKEIPDFNEGYQVWKTAYDAGQAGAFKTSVAQTLEDLIGGDWERTE</sequence>
<dbReference type="EMBL" id="JALQCW010000048">
    <property type="protein sequence ID" value="MCK9799685.1"/>
    <property type="molecule type" value="Genomic_DNA"/>
</dbReference>
<evidence type="ECO:0000313" key="2">
    <source>
        <dbReference type="Proteomes" id="UP001155059"/>
    </source>
</evidence>
<accession>A0A9X2C7F5</accession>
<organism evidence="1 2">
    <name type="scientific">Pseudomonas morbosilactucae</name>
    <dbReference type="NCBI Taxonomy" id="2938197"/>
    <lineage>
        <taxon>Bacteria</taxon>
        <taxon>Pseudomonadati</taxon>
        <taxon>Pseudomonadota</taxon>
        <taxon>Gammaproteobacteria</taxon>
        <taxon>Pseudomonadales</taxon>
        <taxon>Pseudomonadaceae</taxon>
        <taxon>Pseudomonas</taxon>
    </lineage>
</organism>
<proteinExistence type="predicted"/>
<protein>
    <submittedName>
        <fullName evidence="1">Uncharacterized protein</fullName>
    </submittedName>
</protein>
<dbReference type="AlphaFoldDB" id="A0A9X2C7F5"/>
<reference evidence="1 2" key="1">
    <citation type="journal article" date="2022" name="Int. J. Syst. Evol. Microbiol.">
        <title>Pseudomonas aegrilactucae sp. nov. and Pseudomonas morbosilactucae sp. nov., pathogens causing bacterial rot of lettuce in Japan.</title>
        <authorList>
            <person name="Sawada H."/>
            <person name="Fujikawa T."/>
            <person name="Satou M."/>
        </authorList>
    </citation>
    <scope>NUCLEOTIDE SEQUENCE [LARGE SCALE GENOMIC DNA]</scope>
    <source>
        <strain evidence="1 2">MAFF 302030</strain>
    </source>
</reference>
<gene>
    <name evidence="1" type="ORF">M1B34_18745</name>
</gene>
<dbReference type="Proteomes" id="UP001155059">
    <property type="component" value="Unassembled WGS sequence"/>
</dbReference>